<evidence type="ECO:0000313" key="1">
    <source>
        <dbReference type="EMBL" id="JAH16642.1"/>
    </source>
</evidence>
<dbReference type="EMBL" id="GBXM01091935">
    <property type="protein sequence ID" value="JAH16642.1"/>
    <property type="molecule type" value="Transcribed_RNA"/>
</dbReference>
<protein>
    <submittedName>
        <fullName evidence="1">Uncharacterized protein</fullName>
    </submittedName>
</protein>
<accession>A0A0E9QJF4</accession>
<reference evidence="1" key="2">
    <citation type="journal article" date="2015" name="Fish Shellfish Immunol.">
        <title>Early steps in the European eel (Anguilla anguilla)-Vibrio vulnificus interaction in the gills: Role of the RtxA13 toxin.</title>
        <authorList>
            <person name="Callol A."/>
            <person name="Pajuelo D."/>
            <person name="Ebbesson L."/>
            <person name="Teles M."/>
            <person name="MacKenzie S."/>
            <person name="Amaro C."/>
        </authorList>
    </citation>
    <scope>NUCLEOTIDE SEQUENCE</scope>
</reference>
<reference evidence="1" key="1">
    <citation type="submission" date="2014-11" db="EMBL/GenBank/DDBJ databases">
        <authorList>
            <person name="Amaro Gonzalez C."/>
        </authorList>
    </citation>
    <scope>NUCLEOTIDE SEQUENCE</scope>
</reference>
<dbReference type="AlphaFoldDB" id="A0A0E9QJF4"/>
<sequence length="34" mass="3994">MPTHSFKTFAREMNFPFKQMRAHLGSVRIDVISI</sequence>
<proteinExistence type="predicted"/>
<name>A0A0E9QJF4_ANGAN</name>
<organism evidence="1">
    <name type="scientific">Anguilla anguilla</name>
    <name type="common">European freshwater eel</name>
    <name type="synonym">Muraena anguilla</name>
    <dbReference type="NCBI Taxonomy" id="7936"/>
    <lineage>
        <taxon>Eukaryota</taxon>
        <taxon>Metazoa</taxon>
        <taxon>Chordata</taxon>
        <taxon>Craniata</taxon>
        <taxon>Vertebrata</taxon>
        <taxon>Euteleostomi</taxon>
        <taxon>Actinopterygii</taxon>
        <taxon>Neopterygii</taxon>
        <taxon>Teleostei</taxon>
        <taxon>Anguilliformes</taxon>
        <taxon>Anguillidae</taxon>
        <taxon>Anguilla</taxon>
    </lineage>
</organism>